<dbReference type="AlphaFoldDB" id="A0A2H3DU62"/>
<accession>A0A2H3DU62</accession>
<dbReference type="Proteomes" id="UP000217790">
    <property type="component" value="Unassembled WGS sequence"/>
</dbReference>
<protein>
    <recommendedName>
        <fullName evidence="2">DUF6589 domain-containing protein</fullName>
    </recommendedName>
</protein>
<evidence type="ECO:0000313" key="3">
    <source>
        <dbReference type="EMBL" id="PBK95012.1"/>
    </source>
</evidence>
<dbReference type="OrthoDB" id="5424058at2759"/>
<feature type="region of interest" description="Disordered" evidence="1">
    <location>
        <begin position="149"/>
        <end position="171"/>
    </location>
</feature>
<gene>
    <name evidence="3" type="ORF">ARMGADRAFT_1028451</name>
</gene>
<keyword evidence="4" id="KW-1185">Reference proteome</keyword>
<feature type="domain" description="DUF6589" evidence="2">
    <location>
        <begin position="2"/>
        <end position="101"/>
    </location>
</feature>
<dbReference type="Pfam" id="PF20231">
    <property type="entry name" value="DUF6589"/>
    <property type="match status" value="1"/>
</dbReference>
<organism evidence="3 4">
    <name type="scientific">Armillaria gallica</name>
    <name type="common">Bulbous honey fungus</name>
    <name type="synonym">Armillaria bulbosa</name>
    <dbReference type="NCBI Taxonomy" id="47427"/>
    <lineage>
        <taxon>Eukaryota</taxon>
        <taxon>Fungi</taxon>
        <taxon>Dikarya</taxon>
        <taxon>Basidiomycota</taxon>
        <taxon>Agaricomycotina</taxon>
        <taxon>Agaricomycetes</taxon>
        <taxon>Agaricomycetidae</taxon>
        <taxon>Agaricales</taxon>
        <taxon>Marasmiineae</taxon>
        <taxon>Physalacriaceae</taxon>
        <taxon>Armillaria</taxon>
    </lineage>
</organism>
<dbReference type="EMBL" id="KZ293652">
    <property type="protein sequence ID" value="PBK95012.1"/>
    <property type="molecule type" value="Genomic_DNA"/>
</dbReference>
<proteinExistence type="predicted"/>
<dbReference type="InterPro" id="IPR046496">
    <property type="entry name" value="DUF6589"/>
</dbReference>
<reference evidence="4" key="1">
    <citation type="journal article" date="2017" name="Nat. Ecol. Evol.">
        <title>Genome expansion and lineage-specific genetic innovations in the forest pathogenic fungi Armillaria.</title>
        <authorList>
            <person name="Sipos G."/>
            <person name="Prasanna A.N."/>
            <person name="Walter M.C."/>
            <person name="O'Connor E."/>
            <person name="Balint B."/>
            <person name="Krizsan K."/>
            <person name="Kiss B."/>
            <person name="Hess J."/>
            <person name="Varga T."/>
            <person name="Slot J."/>
            <person name="Riley R."/>
            <person name="Boka B."/>
            <person name="Rigling D."/>
            <person name="Barry K."/>
            <person name="Lee J."/>
            <person name="Mihaltcheva S."/>
            <person name="LaButti K."/>
            <person name="Lipzen A."/>
            <person name="Waldron R."/>
            <person name="Moloney N.M."/>
            <person name="Sperisen C."/>
            <person name="Kredics L."/>
            <person name="Vagvoelgyi C."/>
            <person name="Patrignani A."/>
            <person name="Fitzpatrick D."/>
            <person name="Nagy I."/>
            <person name="Doyle S."/>
            <person name="Anderson J.B."/>
            <person name="Grigoriev I.V."/>
            <person name="Gueldener U."/>
            <person name="Muensterkoetter M."/>
            <person name="Nagy L.G."/>
        </authorList>
    </citation>
    <scope>NUCLEOTIDE SEQUENCE [LARGE SCALE GENOMIC DNA]</scope>
    <source>
        <strain evidence="4">Ar21-2</strain>
    </source>
</reference>
<dbReference type="STRING" id="47427.A0A2H3DU62"/>
<sequence>MPKYADTIFEMLHDMKTYDPLLHEVMLENWLVNLMGHVDGFKEVDLLQEHYNFWAKIIYNAKGSNKSWKWLSMVTMCIWTLYNVMCTVHKTFQIPAYGTKHTNPMINDEITVIAYALKKEHIQSYVKNHLGSDAENGIMPAYDLVTHESPDQSYEEDEPKDTNVLDVDQEPEVIQEDLEFNNNENYDMVDSILSSAQSLADDIMDS</sequence>
<dbReference type="InParanoid" id="A0A2H3DU62"/>
<name>A0A2H3DU62_ARMGA</name>
<evidence type="ECO:0000259" key="2">
    <source>
        <dbReference type="Pfam" id="PF20231"/>
    </source>
</evidence>
<evidence type="ECO:0000256" key="1">
    <source>
        <dbReference type="SAM" id="MobiDB-lite"/>
    </source>
</evidence>
<evidence type="ECO:0000313" key="4">
    <source>
        <dbReference type="Proteomes" id="UP000217790"/>
    </source>
</evidence>